<evidence type="ECO:0000313" key="16">
    <source>
        <dbReference type="EMBL" id="SMP62452.1"/>
    </source>
</evidence>
<dbReference type="InterPro" id="IPR035965">
    <property type="entry name" value="PAS-like_dom_sf"/>
</dbReference>
<evidence type="ECO:0000256" key="8">
    <source>
        <dbReference type="ARBA" id="ARBA00022741"/>
    </source>
</evidence>
<dbReference type="InterPro" id="IPR005467">
    <property type="entry name" value="His_kinase_dom"/>
</dbReference>
<dbReference type="Gene3D" id="3.30.450.40">
    <property type="match status" value="1"/>
</dbReference>
<dbReference type="InterPro" id="IPR001294">
    <property type="entry name" value="Phytochrome"/>
</dbReference>
<keyword evidence="6" id="KW-0716">Sensory transduction</keyword>
<dbReference type="SUPFAM" id="SSF55785">
    <property type="entry name" value="PYP-like sensor domain (PAS domain)"/>
    <property type="match status" value="1"/>
</dbReference>
<dbReference type="InterPro" id="IPR036097">
    <property type="entry name" value="HisK_dim/P_sf"/>
</dbReference>
<evidence type="ECO:0000313" key="17">
    <source>
        <dbReference type="Proteomes" id="UP001158049"/>
    </source>
</evidence>
<protein>
    <recommendedName>
        <fullName evidence="3">histidine kinase</fullName>
        <ecNumber evidence="3">2.7.13.3</ecNumber>
    </recommendedName>
</protein>
<keyword evidence="17" id="KW-1185">Reference proteome</keyword>
<comment type="catalytic activity">
    <reaction evidence="1">
        <text>ATP + protein L-histidine = ADP + protein N-phospho-L-histidine.</text>
        <dbReference type="EC" id="2.7.13.3"/>
    </reaction>
</comment>
<feature type="domain" description="Phytochrome chromophore attachment site" evidence="14">
    <location>
        <begin position="144"/>
        <end position="306"/>
    </location>
</feature>
<evidence type="ECO:0000256" key="11">
    <source>
        <dbReference type="ARBA" id="ARBA00022991"/>
    </source>
</evidence>
<evidence type="ECO:0000256" key="13">
    <source>
        <dbReference type="ARBA" id="ARBA00023170"/>
    </source>
</evidence>
<evidence type="ECO:0000256" key="10">
    <source>
        <dbReference type="ARBA" id="ARBA00022840"/>
    </source>
</evidence>
<dbReference type="InterPro" id="IPR016132">
    <property type="entry name" value="Phyto_chromo_attachment"/>
</dbReference>
<dbReference type="Gene3D" id="3.30.450.270">
    <property type="match status" value="1"/>
</dbReference>
<dbReference type="InterPro" id="IPR013515">
    <property type="entry name" value="Phytochrome_cen-reg"/>
</dbReference>
<keyword evidence="7" id="KW-0808">Transferase</keyword>
<keyword evidence="5" id="KW-0597">Phosphoprotein</keyword>
<dbReference type="CDD" id="cd00075">
    <property type="entry name" value="HATPase"/>
    <property type="match status" value="1"/>
</dbReference>
<evidence type="ECO:0000256" key="2">
    <source>
        <dbReference type="ARBA" id="ARBA00006402"/>
    </source>
</evidence>
<dbReference type="InterPro" id="IPR013654">
    <property type="entry name" value="PAS_2"/>
</dbReference>
<dbReference type="InterPro" id="IPR036890">
    <property type="entry name" value="HATPase_C_sf"/>
</dbReference>
<dbReference type="PANTHER" id="PTHR43065:SF10">
    <property type="entry name" value="PEROXIDE STRESS-ACTIVATED HISTIDINE KINASE MAK3"/>
    <property type="match status" value="1"/>
</dbReference>
<keyword evidence="13" id="KW-0675">Receptor</keyword>
<evidence type="ECO:0000259" key="15">
    <source>
        <dbReference type="PROSITE" id="PS50109"/>
    </source>
</evidence>
<dbReference type="SMART" id="SM00065">
    <property type="entry name" value="GAF"/>
    <property type="match status" value="1"/>
</dbReference>
<sequence length="735" mass="80271">MKPVSNPMVAVADLSNCDQEPIHIPGSIQPHGALLAFTADGILAVRSRNAGALLGALPEIGEALDARHLNAALREEIGSALDCFEDVLGAMTDSLDGHLVDVIMHQSDGLLVVEFEFRPDGQTSLEVFALQAQKAIVFIQRQRDIHQVLTVAVEKIAALTGFDRVMAYRFLHDESGEVVAEHRRAGLAPFLGQRYPASDIPQQARRLYVLNPIRLIVDAGYAPVALEPAALTAPGIAQWRTLDLSHSALRSVSPIHIEYLQNMGVAASMSISIVVDGKLWGLFACHHMTPYLVPHAVRMACQVLAQSVSMIVDRHLASDRTVSLTQAASARNAIIGLFENHDSLVSAVAANPTPFFTLIKCDCVAASFEAEAHAQQACISRQAIAELVKWLGKSAAPDVFHSDHLRRDVPQAVADLFGPVSGVLAIRYNREQNGYLFWLRNEQVQNVRWGGPPDKNVTVGPLGRRLTPRGSFEEWKQTVRGQSVPWEATDLEIASSLRVDLQDISLSKSHAASKTREMFMATLGHDLRDPLQAIKMASEMLSISDGSNRFSHRITSSSNRMQRLIDQLSDLSTIQHHQTLPMHGRSVELNALLEELADELKAAHPGADIQTCFDPVGVVWLDPDRLSQVVANLVGNACKHGMVGSPVQISARKTGDIVAFQVRNQAEHLSQDLLKGLFDPFKASSLNKGRNPKGQGLGLYISSEIIKAHGGRIEVRMDDGWIEVEAWLPATPRTA</sequence>
<evidence type="ECO:0000256" key="9">
    <source>
        <dbReference type="ARBA" id="ARBA00022777"/>
    </source>
</evidence>
<evidence type="ECO:0000256" key="6">
    <source>
        <dbReference type="ARBA" id="ARBA00022606"/>
    </source>
</evidence>
<dbReference type="Gene3D" id="3.30.450.20">
    <property type="entry name" value="PAS domain"/>
    <property type="match status" value="1"/>
</dbReference>
<dbReference type="Proteomes" id="UP001158049">
    <property type="component" value="Unassembled WGS sequence"/>
</dbReference>
<evidence type="ECO:0000256" key="12">
    <source>
        <dbReference type="ARBA" id="ARBA00023012"/>
    </source>
</evidence>
<feature type="domain" description="Histidine kinase" evidence="15">
    <location>
        <begin position="522"/>
        <end position="732"/>
    </location>
</feature>
<dbReference type="InterPro" id="IPR029016">
    <property type="entry name" value="GAF-like_dom_sf"/>
</dbReference>
<keyword evidence="4" id="KW-0600">Photoreceptor protein</keyword>
<comment type="caution">
    <text evidence="16">The sequence shown here is derived from an EMBL/GenBank/DDBJ whole genome shotgun (WGS) entry which is preliminary data.</text>
</comment>
<keyword evidence="10" id="KW-0067">ATP-binding</keyword>
<gene>
    <name evidence="16" type="ORF">SAMN06295970_108120</name>
</gene>
<dbReference type="PROSITE" id="PS50046">
    <property type="entry name" value="PHYTOCHROME_2"/>
    <property type="match status" value="1"/>
</dbReference>
<evidence type="ECO:0000256" key="3">
    <source>
        <dbReference type="ARBA" id="ARBA00012438"/>
    </source>
</evidence>
<comment type="similarity">
    <text evidence="2">In the N-terminal section; belongs to the phytochrome family.</text>
</comment>
<proteinExistence type="inferred from homology"/>
<dbReference type="RefSeq" id="WP_283442625.1">
    <property type="nucleotide sequence ID" value="NZ_FXUL01000008.1"/>
</dbReference>
<name>A0ABY1Q8C3_9BURK</name>
<keyword evidence="12" id="KW-0902">Two-component regulatory system</keyword>
<organism evidence="16 17">
    <name type="scientific">Noviherbaspirillum suwonense</name>
    <dbReference type="NCBI Taxonomy" id="1224511"/>
    <lineage>
        <taxon>Bacteria</taxon>
        <taxon>Pseudomonadati</taxon>
        <taxon>Pseudomonadota</taxon>
        <taxon>Betaproteobacteria</taxon>
        <taxon>Burkholderiales</taxon>
        <taxon>Oxalobacteraceae</taxon>
        <taxon>Noviherbaspirillum</taxon>
    </lineage>
</organism>
<dbReference type="SUPFAM" id="SSF47384">
    <property type="entry name" value="Homodimeric domain of signal transducing histidine kinase"/>
    <property type="match status" value="1"/>
</dbReference>
<keyword evidence="8" id="KW-0547">Nucleotide-binding</keyword>
<dbReference type="PANTHER" id="PTHR43065">
    <property type="entry name" value="SENSOR HISTIDINE KINASE"/>
    <property type="match status" value="1"/>
</dbReference>
<dbReference type="SUPFAM" id="SSF55874">
    <property type="entry name" value="ATPase domain of HSP90 chaperone/DNA topoisomerase II/histidine kinase"/>
    <property type="match status" value="1"/>
</dbReference>
<evidence type="ECO:0000256" key="7">
    <source>
        <dbReference type="ARBA" id="ARBA00022679"/>
    </source>
</evidence>
<evidence type="ECO:0000259" key="14">
    <source>
        <dbReference type="PROSITE" id="PS50046"/>
    </source>
</evidence>
<dbReference type="Gene3D" id="3.30.565.10">
    <property type="entry name" value="Histidine kinase-like ATPase, C-terminal domain"/>
    <property type="match status" value="1"/>
</dbReference>
<dbReference type="Pfam" id="PF08446">
    <property type="entry name" value="PAS_2"/>
    <property type="match status" value="1"/>
</dbReference>
<dbReference type="Gene3D" id="1.10.287.130">
    <property type="match status" value="1"/>
</dbReference>
<dbReference type="GO" id="GO:0016301">
    <property type="term" value="F:kinase activity"/>
    <property type="evidence" value="ECO:0007669"/>
    <property type="project" value="UniProtKB-KW"/>
</dbReference>
<accession>A0ABY1Q8C3</accession>
<dbReference type="SMART" id="SM00387">
    <property type="entry name" value="HATPase_c"/>
    <property type="match status" value="1"/>
</dbReference>
<dbReference type="EMBL" id="FXUL01000008">
    <property type="protein sequence ID" value="SMP62452.1"/>
    <property type="molecule type" value="Genomic_DNA"/>
</dbReference>
<keyword evidence="11" id="KW-0157">Chromophore</keyword>
<dbReference type="SMART" id="SM00388">
    <property type="entry name" value="HisKA"/>
    <property type="match status" value="1"/>
</dbReference>
<dbReference type="InterPro" id="IPR003661">
    <property type="entry name" value="HisK_dim/P_dom"/>
</dbReference>
<keyword evidence="9 16" id="KW-0418">Kinase</keyword>
<dbReference type="Pfam" id="PF01590">
    <property type="entry name" value="GAF"/>
    <property type="match status" value="1"/>
</dbReference>
<dbReference type="InterPro" id="IPR043150">
    <property type="entry name" value="Phytochrome_PHY_sf"/>
</dbReference>
<dbReference type="CDD" id="cd00082">
    <property type="entry name" value="HisKA"/>
    <property type="match status" value="1"/>
</dbReference>
<evidence type="ECO:0000256" key="1">
    <source>
        <dbReference type="ARBA" id="ARBA00000085"/>
    </source>
</evidence>
<reference evidence="16 17" key="1">
    <citation type="submission" date="2017-05" db="EMBL/GenBank/DDBJ databases">
        <authorList>
            <person name="Varghese N."/>
            <person name="Submissions S."/>
        </authorList>
    </citation>
    <scope>NUCLEOTIDE SEQUENCE [LARGE SCALE GENOMIC DNA]</scope>
    <source>
        <strain evidence="16 17">DSM 26001</strain>
    </source>
</reference>
<dbReference type="InterPro" id="IPR003594">
    <property type="entry name" value="HATPase_dom"/>
</dbReference>
<dbReference type="PROSITE" id="PS50109">
    <property type="entry name" value="HIS_KIN"/>
    <property type="match status" value="1"/>
</dbReference>
<dbReference type="InterPro" id="IPR003018">
    <property type="entry name" value="GAF"/>
</dbReference>
<dbReference type="SUPFAM" id="SSF55781">
    <property type="entry name" value="GAF domain-like"/>
    <property type="match status" value="2"/>
</dbReference>
<dbReference type="Pfam" id="PF00512">
    <property type="entry name" value="HisKA"/>
    <property type="match status" value="1"/>
</dbReference>
<dbReference type="EC" id="2.7.13.3" evidence="3"/>
<evidence type="ECO:0000256" key="4">
    <source>
        <dbReference type="ARBA" id="ARBA00022543"/>
    </source>
</evidence>
<evidence type="ECO:0000256" key="5">
    <source>
        <dbReference type="ARBA" id="ARBA00022553"/>
    </source>
</evidence>
<dbReference type="PRINTS" id="PR01033">
    <property type="entry name" value="PHYTOCHROME"/>
</dbReference>
<dbReference type="Pfam" id="PF02518">
    <property type="entry name" value="HATPase_c"/>
    <property type="match status" value="1"/>
</dbReference>
<dbReference type="Pfam" id="PF00360">
    <property type="entry name" value="PHY"/>
    <property type="match status" value="1"/>
</dbReference>